<dbReference type="InterPro" id="IPR009057">
    <property type="entry name" value="Homeodomain-like_sf"/>
</dbReference>
<dbReference type="PANTHER" id="PTHR43280:SF32">
    <property type="entry name" value="TRANSCRIPTIONAL REGULATORY PROTEIN"/>
    <property type="match status" value="1"/>
</dbReference>
<keyword evidence="1" id="KW-0805">Transcription regulation</keyword>
<dbReference type="AlphaFoldDB" id="A0A5J4RCM8"/>
<evidence type="ECO:0000256" key="1">
    <source>
        <dbReference type="ARBA" id="ARBA00023015"/>
    </source>
</evidence>
<evidence type="ECO:0000256" key="3">
    <source>
        <dbReference type="ARBA" id="ARBA00023163"/>
    </source>
</evidence>
<proteinExistence type="predicted"/>
<dbReference type="SUPFAM" id="SSF51215">
    <property type="entry name" value="Regulatory protein AraC"/>
    <property type="match status" value="1"/>
</dbReference>
<dbReference type="GO" id="GO:0043565">
    <property type="term" value="F:sequence-specific DNA binding"/>
    <property type="evidence" value="ECO:0007669"/>
    <property type="project" value="InterPro"/>
</dbReference>
<evidence type="ECO:0000313" key="5">
    <source>
        <dbReference type="EMBL" id="KAA6330651.1"/>
    </source>
</evidence>
<name>A0A5J4RCM8_9ZZZZ</name>
<comment type="caution">
    <text evidence="5">The sequence shown here is derived from an EMBL/GenBank/DDBJ whole genome shotgun (WGS) entry which is preliminary data.</text>
</comment>
<keyword evidence="2" id="KW-0238">DNA-binding</keyword>
<protein>
    <submittedName>
        <fullName evidence="5">HTH-type transcriptional activator RhaS</fullName>
    </submittedName>
</protein>
<keyword evidence="3" id="KW-0804">Transcription</keyword>
<dbReference type="SUPFAM" id="SSF46689">
    <property type="entry name" value="Homeodomain-like"/>
    <property type="match status" value="1"/>
</dbReference>
<dbReference type="PANTHER" id="PTHR43280">
    <property type="entry name" value="ARAC-FAMILY TRANSCRIPTIONAL REGULATOR"/>
    <property type="match status" value="1"/>
</dbReference>
<dbReference type="InterPro" id="IPR037923">
    <property type="entry name" value="HTH-like"/>
</dbReference>
<sequence length="299" mass="34837">MTEMVIEVEKYPIVLNPQKYKLLGTDLVITNDITTVPIYRHATKIETFITYTCLRGCCKIYIGFNEYIIKPGMQVIISPGEIFQSIEISNDYLGMHLEMSQKFSGEILSLLKLRIAAPFMVSTKERHCILMQEEELNCIMEYYAILWKKLSTENNEFQRDILISFLLTMFYEIYNIYEKHNPACKNRKSRKEAIFLEFTGILNDSYKTERCLDYYASKLSVTPKHLSGVIKAVSGKTAGEWIDYFVVFEAKYLLVSTKKSIREIAGELHFSNQSFFGKYFKHHTGISPKEYRRNEIEAS</sequence>
<dbReference type="GO" id="GO:0003700">
    <property type="term" value="F:DNA-binding transcription factor activity"/>
    <property type="evidence" value="ECO:0007669"/>
    <property type="project" value="InterPro"/>
</dbReference>
<dbReference type="Pfam" id="PF12833">
    <property type="entry name" value="HTH_18"/>
    <property type="match status" value="1"/>
</dbReference>
<dbReference type="InterPro" id="IPR018060">
    <property type="entry name" value="HTH_AraC"/>
</dbReference>
<reference evidence="5" key="1">
    <citation type="submission" date="2019-03" db="EMBL/GenBank/DDBJ databases">
        <title>Single cell metagenomics reveals metabolic interactions within the superorganism composed of flagellate Streblomastix strix and complex community of Bacteroidetes bacteria on its surface.</title>
        <authorList>
            <person name="Treitli S.C."/>
            <person name="Kolisko M."/>
            <person name="Husnik F."/>
            <person name="Keeling P."/>
            <person name="Hampl V."/>
        </authorList>
    </citation>
    <scope>NUCLEOTIDE SEQUENCE</scope>
    <source>
        <strain evidence="5">STM</strain>
    </source>
</reference>
<dbReference type="PROSITE" id="PS01124">
    <property type="entry name" value="HTH_ARAC_FAMILY_2"/>
    <property type="match status" value="1"/>
</dbReference>
<evidence type="ECO:0000256" key="2">
    <source>
        <dbReference type="ARBA" id="ARBA00023125"/>
    </source>
</evidence>
<evidence type="ECO:0000259" key="4">
    <source>
        <dbReference type="PROSITE" id="PS01124"/>
    </source>
</evidence>
<dbReference type="SMART" id="SM00342">
    <property type="entry name" value="HTH_ARAC"/>
    <property type="match status" value="1"/>
</dbReference>
<accession>A0A5J4RCM8</accession>
<gene>
    <name evidence="5" type="ORF">EZS27_020662</name>
</gene>
<dbReference type="Gene3D" id="1.10.10.60">
    <property type="entry name" value="Homeodomain-like"/>
    <property type="match status" value="1"/>
</dbReference>
<dbReference type="EMBL" id="SNRY01001474">
    <property type="protein sequence ID" value="KAA6330651.1"/>
    <property type="molecule type" value="Genomic_DNA"/>
</dbReference>
<feature type="domain" description="HTH araC/xylS-type" evidence="4">
    <location>
        <begin position="196"/>
        <end position="294"/>
    </location>
</feature>
<organism evidence="5">
    <name type="scientific">termite gut metagenome</name>
    <dbReference type="NCBI Taxonomy" id="433724"/>
    <lineage>
        <taxon>unclassified sequences</taxon>
        <taxon>metagenomes</taxon>
        <taxon>organismal metagenomes</taxon>
    </lineage>
</organism>